<evidence type="ECO:0000313" key="17">
    <source>
        <dbReference type="Proteomes" id="UP001479436"/>
    </source>
</evidence>
<keyword evidence="6" id="KW-0106">Calcium</keyword>
<dbReference type="InterPro" id="IPR005821">
    <property type="entry name" value="Ion_trans_dom"/>
</dbReference>
<dbReference type="Gene3D" id="1.10.287.70">
    <property type="match status" value="1"/>
</dbReference>
<evidence type="ECO:0000256" key="4">
    <source>
        <dbReference type="ARBA" id="ARBA00022673"/>
    </source>
</evidence>
<evidence type="ECO:0000256" key="6">
    <source>
        <dbReference type="ARBA" id="ARBA00022837"/>
    </source>
</evidence>
<dbReference type="InterPro" id="IPR027359">
    <property type="entry name" value="Volt_channel_dom_sf"/>
</dbReference>
<comment type="subcellular location">
    <subcellularLocation>
        <location evidence="1">Membrane</location>
        <topology evidence="1">Multi-pass membrane protein</topology>
    </subcellularLocation>
</comment>
<dbReference type="EMBL" id="JASJQH010009088">
    <property type="protein sequence ID" value="KAK9681331.1"/>
    <property type="molecule type" value="Genomic_DNA"/>
</dbReference>
<gene>
    <name evidence="16" type="primary">CCH1_6</name>
    <name evidence="16" type="ORF">K7432_015671</name>
</gene>
<dbReference type="PANTHER" id="PTHR45628:SF7">
    <property type="entry name" value="VOLTAGE-DEPENDENT CALCIUM CHANNEL TYPE A SUBUNIT ALPHA-1"/>
    <property type="match status" value="1"/>
</dbReference>
<feature type="transmembrane region" description="Helical" evidence="14">
    <location>
        <begin position="271"/>
        <end position="292"/>
    </location>
</feature>
<evidence type="ECO:0000256" key="7">
    <source>
        <dbReference type="ARBA" id="ARBA00022882"/>
    </source>
</evidence>
<dbReference type="Proteomes" id="UP001479436">
    <property type="component" value="Unassembled WGS sequence"/>
</dbReference>
<evidence type="ECO:0000259" key="15">
    <source>
        <dbReference type="Pfam" id="PF00520"/>
    </source>
</evidence>
<dbReference type="InterPro" id="IPR050599">
    <property type="entry name" value="VDCC_alpha-1_subunit"/>
</dbReference>
<keyword evidence="3" id="KW-0109">Calcium transport</keyword>
<keyword evidence="5 14" id="KW-0812">Transmembrane</keyword>
<evidence type="ECO:0000256" key="11">
    <source>
        <dbReference type="ARBA" id="ARBA00023180"/>
    </source>
</evidence>
<feature type="transmembrane region" description="Helical" evidence="14">
    <location>
        <begin position="149"/>
        <end position="170"/>
    </location>
</feature>
<evidence type="ECO:0000256" key="14">
    <source>
        <dbReference type="SAM" id="Phobius"/>
    </source>
</evidence>
<feature type="domain" description="Ion transport" evidence="15">
    <location>
        <begin position="107"/>
        <end position="425"/>
    </location>
</feature>
<feature type="region of interest" description="Disordered" evidence="13">
    <location>
        <begin position="49"/>
        <end position="78"/>
    </location>
</feature>
<feature type="transmembrane region" description="Helical" evidence="14">
    <location>
        <begin position="549"/>
        <end position="565"/>
    </location>
</feature>
<evidence type="ECO:0000256" key="12">
    <source>
        <dbReference type="ARBA" id="ARBA00023303"/>
    </source>
</evidence>
<evidence type="ECO:0000256" key="8">
    <source>
        <dbReference type="ARBA" id="ARBA00022989"/>
    </source>
</evidence>
<dbReference type="SUPFAM" id="SSF81324">
    <property type="entry name" value="Voltage-gated potassium channels"/>
    <property type="match status" value="2"/>
</dbReference>
<evidence type="ECO:0000313" key="16">
    <source>
        <dbReference type="EMBL" id="KAK9681331.1"/>
    </source>
</evidence>
<feature type="compositionally biased region" description="Polar residues" evidence="13">
    <location>
        <begin position="49"/>
        <end position="64"/>
    </location>
</feature>
<keyword evidence="4" id="KW-0107">Calcium channel</keyword>
<protein>
    <submittedName>
        <fullName evidence="16">Calcium channel protein</fullName>
    </submittedName>
</protein>
<feature type="domain" description="Ion transport" evidence="15">
    <location>
        <begin position="468"/>
        <end position="604"/>
    </location>
</feature>
<feature type="compositionally biased region" description="Polar residues" evidence="13">
    <location>
        <begin position="8"/>
        <end position="27"/>
    </location>
</feature>
<accession>A0ABR2VMY6</accession>
<feature type="transmembrane region" description="Helical" evidence="14">
    <location>
        <begin position="467"/>
        <end position="488"/>
    </location>
</feature>
<keyword evidence="9" id="KW-0406">Ion transport</keyword>
<feature type="transmembrane region" description="Helical" evidence="14">
    <location>
        <begin position="508"/>
        <end position="528"/>
    </location>
</feature>
<comment type="caution">
    <text evidence="16">The sequence shown here is derived from an EMBL/GenBank/DDBJ whole genome shotgun (WGS) entry which is preliminary data.</text>
</comment>
<keyword evidence="2" id="KW-0813">Transport</keyword>
<dbReference type="Pfam" id="PF00520">
    <property type="entry name" value="Ion_trans"/>
    <property type="match status" value="2"/>
</dbReference>
<keyword evidence="12" id="KW-0407">Ion channel</keyword>
<keyword evidence="11" id="KW-0325">Glycoprotein</keyword>
<evidence type="ECO:0000256" key="13">
    <source>
        <dbReference type="SAM" id="MobiDB-lite"/>
    </source>
</evidence>
<evidence type="ECO:0000256" key="1">
    <source>
        <dbReference type="ARBA" id="ARBA00004141"/>
    </source>
</evidence>
<evidence type="ECO:0000256" key="3">
    <source>
        <dbReference type="ARBA" id="ARBA00022568"/>
    </source>
</evidence>
<feature type="transmembrane region" description="Helical" evidence="14">
    <location>
        <begin position="215"/>
        <end position="233"/>
    </location>
</feature>
<reference evidence="16 17" key="1">
    <citation type="submission" date="2023-04" db="EMBL/GenBank/DDBJ databases">
        <title>Genome of Basidiobolus ranarum AG-B5.</title>
        <authorList>
            <person name="Stajich J.E."/>
            <person name="Carter-House D."/>
            <person name="Gryganskyi A."/>
        </authorList>
    </citation>
    <scope>NUCLEOTIDE SEQUENCE [LARGE SCALE GENOMIC DNA]</scope>
    <source>
        <strain evidence="16 17">AG-B5</strain>
    </source>
</reference>
<evidence type="ECO:0000256" key="2">
    <source>
        <dbReference type="ARBA" id="ARBA00022448"/>
    </source>
</evidence>
<sequence length="610" mass="69739">MDIEETSLSENCSSTKLPKTSQTTFQKHSVRSAIQRASARIINLSTTRFDNPSSAPVSLENSNPESDERKSDDEFYSQPHRLSGRSLYIFSSNNSLRIALAKLFNKRWMGLLITLLIVHHWLLLCVQFWDAGVRDYTFGASWTDYPLFVIFVFYTLEMIARIIISGFIINPSGLQPRHPRVDIMKKSQFLVVDVHSELDSLFPDRAYLRHSFQRIDFVVVVSFWINLVLLFTGHGRFTVFSALSALRPFRLISMTSGSWTILRSLKKSAPVLANVTLFLLCFFLLFGIIGVISFEGSFDRRCVAADIPSNPETVEQYFTIPERYCGHYDDFTKGYACPPNFKCMNIGSPFEGTLGYNNIFQAVPILFGITAAQGWLVLMFQTMDAEYSLPSALYYIIGVVVFNFWLLNLFVAVITEMFAKIREDTNHSAFISSRSTIVLNDGTEDDGLQGQNKVKLKQSFLEKNFEVTYYFWILLVAADLVIMCVRSYDPDDEDNAASSDPTMIQGDFLIAERIFTAFFAIEIILRYFATPKSERRTKFFSSKRNRLDLFLAVINCIIQIPPIPTVSSGMLYRYLTVFQVARFYRIVMAIPRLRKLIVCILGTIWPTDLQ</sequence>
<proteinExistence type="predicted"/>
<dbReference type="Gene3D" id="1.20.120.350">
    <property type="entry name" value="Voltage-gated potassium channels. Chain C"/>
    <property type="match status" value="2"/>
</dbReference>
<evidence type="ECO:0000256" key="5">
    <source>
        <dbReference type="ARBA" id="ARBA00022692"/>
    </source>
</evidence>
<evidence type="ECO:0000256" key="10">
    <source>
        <dbReference type="ARBA" id="ARBA00023136"/>
    </source>
</evidence>
<keyword evidence="17" id="KW-1185">Reference proteome</keyword>
<evidence type="ECO:0000256" key="9">
    <source>
        <dbReference type="ARBA" id="ARBA00023065"/>
    </source>
</evidence>
<feature type="transmembrane region" description="Helical" evidence="14">
    <location>
        <begin position="108"/>
        <end position="129"/>
    </location>
</feature>
<feature type="transmembrane region" description="Helical" evidence="14">
    <location>
        <begin position="359"/>
        <end position="380"/>
    </location>
</feature>
<keyword evidence="10 14" id="KW-0472">Membrane</keyword>
<feature type="region of interest" description="Disordered" evidence="13">
    <location>
        <begin position="1"/>
        <end position="28"/>
    </location>
</feature>
<dbReference type="PANTHER" id="PTHR45628">
    <property type="entry name" value="VOLTAGE-DEPENDENT CALCIUM CHANNEL TYPE A SUBUNIT ALPHA-1"/>
    <property type="match status" value="1"/>
</dbReference>
<keyword evidence="8 14" id="KW-1133">Transmembrane helix</keyword>
<feature type="transmembrane region" description="Helical" evidence="14">
    <location>
        <begin position="392"/>
        <end position="414"/>
    </location>
</feature>
<name>A0ABR2VMY6_9FUNG</name>
<organism evidence="16 17">
    <name type="scientific">Basidiobolus ranarum</name>
    <dbReference type="NCBI Taxonomy" id="34480"/>
    <lineage>
        <taxon>Eukaryota</taxon>
        <taxon>Fungi</taxon>
        <taxon>Fungi incertae sedis</taxon>
        <taxon>Zoopagomycota</taxon>
        <taxon>Entomophthoromycotina</taxon>
        <taxon>Basidiobolomycetes</taxon>
        <taxon>Basidiobolales</taxon>
        <taxon>Basidiobolaceae</taxon>
        <taxon>Basidiobolus</taxon>
    </lineage>
</organism>
<keyword evidence="7" id="KW-0851">Voltage-gated channel</keyword>